<evidence type="ECO:0000256" key="1">
    <source>
        <dbReference type="ARBA" id="ARBA00008779"/>
    </source>
</evidence>
<dbReference type="PANTHER" id="PTHR42693">
    <property type="entry name" value="ARYLSULFATASE FAMILY MEMBER"/>
    <property type="match status" value="1"/>
</dbReference>
<proteinExistence type="inferred from homology"/>
<accession>A0A382R6I0</accession>
<dbReference type="InterPro" id="IPR050738">
    <property type="entry name" value="Sulfatase"/>
</dbReference>
<name>A0A382R6I0_9ZZZZ</name>
<dbReference type="EMBL" id="UINC01118810">
    <property type="protein sequence ID" value="SVC92191.1"/>
    <property type="molecule type" value="Genomic_DNA"/>
</dbReference>
<dbReference type="SUPFAM" id="SSF53649">
    <property type="entry name" value="Alkaline phosphatase-like"/>
    <property type="match status" value="1"/>
</dbReference>
<protein>
    <recommendedName>
        <fullName evidence="4">Sulfatase N-terminal domain-containing protein</fullName>
    </recommendedName>
</protein>
<feature type="domain" description="Sulfatase N-terminal" evidence="4">
    <location>
        <begin position="23"/>
        <end position="186"/>
    </location>
</feature>
<gene>
    <name evidence="5" type="ORF">METZ01_LOCUS345045</name>
</gene>
<keyword evidence="2" id="KW-0378">Hydrolase</keyword>
<dbReference type="InterPro" id="IPR017850">
    <property type="entry name" value="Alkaline_phosphatase_core_sf"/>
</dbReference>
<dbReference type="Gene3D" id="3.40.720.10">
    <property type="entry name" value="Alkaline Phosphatase, subunit A"/>
    <property type="match status" value="1"/>
</dbReference>
<evidence type="ECO:0000313" key="5">
    <source>
        <dbReference type="EMBL" id="SVC92191.1"/>
    </source>
</evidence>
<feature type="region of interest" description="Disordered" evidence="3">
    <location>
        <begin position="177"/>
        <end position="198"/>
    </location>
</feature>
<reference evidence="5" key="1">
    <citation type="submission" date="2018-05" db="EMBL/GenBank/DDBJ databases">
        <authorList>
            <person name="Lanie J.A."/>
            <person name="Ng W.-L."/>
            <person name="Kazmierczak K.M."/>
            <person name="Andrzejewski T.M."/>
            <person name="Davidsen T.M."/>
            <person name="Wayne K.J."/>
            <person name="Tettelin H."/>
            <person name="Glass J.I."/>
            <person name="Rusch D."/>
            <person name="Podicherti R."/>
            <person name="Tsui H.-C.T."/>
            <person name="Winkler M.E."/>
        </authorList>
    </citation>
    <scope>NUCLEOTIDE SEQUENCE</scope>
</reference>
<dbReference type="Pfam" id="PF00884">
    <property type="entry name" value="Sulfatase"/>
    <property type="match status" value="1"/>
</dbReference>
<evidence type="ECO:0000259" key="4">
    <source>
        <dbReference type="Pfam" id="PF00884"/>
    </source>
</evidence>
<dbReference type="GO" id="GO:0004065">
    <property type="term" value="F:arylsulfatase activity"/>
    <property type="evidence" value="ECO:0007669"/>
    <property type="project" value="TreeGrafter"/>
</dbReference>
<dbReference type="InterPro" id="IPR000917">
    <property type="entry name" value="Sulfatase_N"/>
</dbReference>
<evidence type="ECO:0000256" key="2">
    <source>
        <dbReference type="ARBA" id="ARBA00022801"/>
    </source>
</evidence>
<dbReference type="PANTHER" id="PTHR42693:SF53">
    <property type="entry name" value="ENDO-4-O-SULFATASE"/>
    <property type="match status" value="1"/>
</dbReference>
<dbReference type="AlphaFoldDB" id="A0A382R6I0"/>
<evidence type="ECO:0000256" key="3">
    <source>
        <dbReference type="SAM" id="MobiDB-lite"/>
    </source>
</evidence>
<sequence>MVKLWEFLVFLCLSAGIAHAAKRNVVLFVTDDQSPDFGAYGNPALKTPHLDALAADGTRFDYAFCTTASCSASRSVILSGLHNHANGHYGHQHSYHKFNSYGNLISLPVYLSHGGYRTARCGKYHVAPEAIYKFDQAIPGNSRSPVVMADNCKAFLADDSEKPFFLYICTSDPHRGGGTATELPHQPNRFGNPRQGSK</sequence>
<organism evidence="5">
    <name type="scientific">marine metagenome</name>
    <dbReference type="NCBI Taxonomy" id="408172"/>
    <lineage>
        <taxon>unclassified sequences</taxon>
        <taxon>metagenomes</taxon>
        <taxon>ecological metagenomes</taxon>
    </lineage>
</organism>
<comment type="similarity">
    <text evidence="1">Belongs to the sulfatase family.</text>
</comment>
<feature type="non-terminal residue" evidence="5">
    <location>
        <position position="198"/>
    </location>
</feature>